<comment type="caution">
    <text evidence="1">The sequence shown here is derived from an EMBL/GenBank/DDBJ whole genome shotgun (WGS) entry which is preliminary data.</text>
</comment>
<dbReference type="Proteomes" id="UP001054252">
    <property type="component" value="Unassembled WGS sequence"/>
</dbReference>
<reference evidence="1 2" key="1">
    <citation type="journal article" date="2021" name="Commun. Biol.">
        <title>The genome of Shorea leprosula (Dipterocarpaceae) highlights the ecological relevance of drought in aseasonal tropical rainforests.</title>
        <authorList>
            <person name="Ng K.K.S."/>
            <person name="Kobayashi M.J."/>
            <person name="Fawcett J.A."/>
            <person name="Hatakeyama M."/>
            <person name="Paape T."/>
            <person name="Ng C.H."/>
            <person name="Ang C.C."/>
            <person name="Tnah L.H."/>
            <person name="Lee C.T."/>
            <person name="Nishiyama T."/>
            <person name="Sese J."/>
            <person name="O'Brien M.J."/>
            <person name="Copetti D."/>
            <person name="Mohd Noor M.I."/>
            <person name="Ong R.C."/>
            <person name="Putra M."/>
            <person name="Sireger I.Z."/>
            <person name="Indrioko S."/>
            <person name="Kosugi Y."/>
            <person name="Izuno A."/>
            <person name="Isagi Y."/>
            <person name="Lee S.L."/>
            <person name="Shimizu K.K."/>
        </authorList>
    </citation>
    <scope>NUCLEOTIDE SEQUENCE [LARGE SCALE GENOMIC DNA]</scope>
    <source>
        <strain evidence="1">214</strain>
    </source>
</reference>
<accession>A0AAV5J037</accession>
<keyword evidence="2" id="KW-1185">Reference proteome</keyword>
<dbReference type="AlphaFoldDB" id="A0AAV5J037"/>
<organism evidence="1 2">
    <name type="scientific">Rubroshorea leprosula</name>
    <dbReference type="NCBI Taxonomy" id="152421"/>
    <lineage>
        <taxon>Eukaryota</taxon>
        <taxon>Viridiplantae</taxon>
        <taxon>Streptophyta</taxon>
        <taxon>Embryophyta</taxon>
        <taxon>Tracheophyta</taxon>
        <taxon>Spermatophyta</taxon>
        <taxon>Magnoliopsida</taxon>
        <taxon>eudicotyledons</taxon>
        <taxon>Gunneridae</taxon>
        <taxon>Pentapetalae</taxon>
        <taxon>rosids</taxon>
        <taxon>malvids</taxon>
        <taxon>Malvales</taxon>
        <taxon>Dipterocarpaceae</taxon>
        <taxon>Rubroshorea</taxon>
    </lineage>
</organism>
<gene>
    <name evidence="1" type="ORF">SLEP1_g19668</name>
</gene>
<protein>
    <submittedName>
        <fullName evidence="1">Uncharacterized protein</fullName>
    </submittedName>
</protein>
<name>A0AAV5J037_9ROSI</name>
<sequence length="38" mass="4337">MRMQKITGNCQRETFPINLVFTDAVYFVVSSNSSLLII</sequence>
<evidence type="ECO:0000313" key="1">
    <source>
        <dbReference type="EMBL" id="GKV07974.1"/>
    </source>
</evidence>
<evidence type="ECO:0000313" key="2">
    <source>
        <dbReference type="Proteomes" id="UP001054252"/>
    </source>
</evidence>
<proteinExistence type="predicted"/>
<dbReference type="EMBL" id="BPVZ01000028">
    <property type="protein sequence ID" value="GKV07974.1"/>
    <property type="molecule type" value="Genomic_DNA"/>
</dbReference>